<dbReference type="AlphaFoldDB" id="A0A4Y3WLD9"/>
<dbReference type="EMBL" id="BJNG01000013">
    <property type="protein sequence ID" value="GEC19071.1"/>
    <property type="molecule type" value="Genomic_DNA"/>
</dbReference>
<comment type="caution">
    <text evidence="3">The sequence shown here is derived from an EMBL/GenBank/DDBJ whole genome shotgun (WGS) entry which is preliminary data.</text>
</comment>
<evidence type="ECO:0000259" key="2">
    <source>
        <dbReference type="Pfam" id="PF23343"/>
    </source>
</evidence>
<keyword evidence="4" id="KW-1185">Reference proteome</keyword>
<sequence length="506" mass="56540">MPDCNGPRRAAPAARRGPEAGAAGRPGDARGAAGARPSLAARPGLVTCAISVRSKDMNALDIEPAPLWCPSFPSAELVQHAADLIPHITASAVGESSVLTEGPRWEIVVSPGVFRVRTRDYARAERTHERAVERRRKHVDIAATWEGDMPEPLPTRGTITAWTRRSRARLVERLSDLDYTYLYGRFHVCAGCRREYDEQLDRCPRCRHAGRTTEDRRGRLPAMLTLTYPGDWLTVAPTADVATKHFQALCKRYARTWGEPLRGPWKKEFQRRGAPHFHLSTTPPMSTTLLHDPATGQPIRVDFKRWLSITWADIVGHPDPEQRRRHLLAGTGVDYAQGIKLTDPRRMAMYFAKYGTGGAKEYQHQVPREWLTTVCICTECGAGYNSYRDECPDCGCPDADVTEEGSVGRFWGYRGLHRELAIRQVTPAVGIAAGRIARRWYRAKGLRKTISVQRVEQSTGRVTYRRSTVRKELLKHGRGFVCVNDGSEFASQLARYLADLTTAGSS</sequence>
<name>A0A4Y3WLD9_9PSEU</name>
<feature type="compositionally biased region" description="Low complexity" evidence="1">
    <location>
        <begin position="7"/>
        <end position="36"/>
    </location>
</feature>
<reference evidence="3 4" key="1">
    <citation type="submission" date="2019-06" db="EMBL/GenBank/DDBJ databases">
        <title>Whole genome shotgun sequence of Pseudonocardia hydrocarbonoxydans NBRC 14498.</title>
        <authorList>
            <person name="Hosoyama A."/>
            <person name="Uohara A."/>
            <person name="Ohji S."/>
            <person name="Ichikawa N."/>
        </authorList>
    </citation>
    <scope>NUCLEOTIDE SEQUENCE [LARGE SCALE GENOMIC DNA]</scope>
    <source>
        <strain evidence="3 4">NBRC 14498</strain>
    </source>
</reference>
<gene>
    <name evidence="3" type="ORF">PHY01_13540</name>
</gene>
<dbReference type="Proteomes" id="UP000320338">
    <property type="component" value="Unassembled WGS sequence"/>
</dbReference>
<protein>
    <recommendedName>
        <fullName evidence="2">Replication-associated protein ORF2/G2P domain-containing protein</fullName>
    </recommendedName>
</protein>
<evidence type="ECO:0000313" key="4">
    <source>
        <dbReference type="Proteomes" id="UP000320338"/>
    </source>
</evidence>
<feature type="region of interest" description="Disordered" evidence="1">
    <location>
        <begin position="1"/>
        <end position="36"/>
    </location>
</feature>
<dbReference type="Pfam" id="PF23343">
    <property type="entry name" value="REP_ORF2-G2P"/>
    <property type="match status" value="1"/>
</dbReference>
<evidence type="ECO:0000313" key="3">
    <source>
        <dbReference type="EMBL" id="GEC19071.1"/>
    </source>
</evidence>
<accession>A0A4Y3WLD9</accession>
<feature type="domain" description="Replication-associated protein ORF2/G2P" evidence="2">
    <location>
        <begin position="223"/>
        <end position="291"/>
    </location>
</feature>
<dbReference type="InterPro" id="IPR056906">
    <property type="entry name" value="ORF2/G2P_dom"/>
</dbReference>
<evidence type="ECO:0000256" key="1">
    <source>
        <dbReference type="SAM" id="MobiDB-lite"/>
    </source>
</evidence>
<organism evidence="3 4">
    <name type="scientific">Pseudonocardia hydrocarbonoxydans</name>
    <dbReference type="NCBI Taxonomy" id="76726"/>
    <lineage>
        <taxon>Bacteria</taxon>
        <taxon>Bacillati</taxon>
        <taxon>Actinomycetota</taxon>
        <taxon>Actinomycetes</taxon>
        <taxon>Pseudonocardiales</taxon>
        <taxon>Pseudonocardiaceae</taxon>
        <taxon>Pseudonocardia</taxon>
    </lineage>
</organism>
<proteinExistence type="predicted"/>